<comment type="subcellular location">
    <subcellularLocation>
        <location evidence="1">Cell membrane</location>
    </subcellularLocation>
</comment>
<evidence type="ECO:0000256" key="4">
    <source>
        <dbReference type="ARBA" id="ARBA00022741"/>
    </source>
</evidence>
<evidence type="ECO:0000256" key="2">
    <source>
        <dbReference type="ARBA" id="ARBA00022475"/>
    </source>
</evidence>
<gene>
    <name evidence="10" type="ORF">METZ01_LOCUS142375</name>
</gene>
<keyword evidence="7 8" id="KW-0472">Membrane</keyword>
<evidence type="ECO:0000256" key="3">
    <source>
        <dbReference type="ARBA" id="ARBA00022692"/>
    </source>
</evidence>
<evidence type="ECO:0000313" key="10">
    <source>
        <dbReference type="EMBL" id="SVA89521.1"/>
    </source>
</evidence>
<dbReference type="InterPro" id="IPR043760">
    <property type="entry name" value="PycTM_dom"/>
</dbReference>
<evidence type="ECO:0000256" key="5">
    <source>
        <dbReference type="ARBA" id="ARBA00022989"/>
    </source>
</evidence>
<feature type="transmembrane region" description="Helical" evidence="8">
    <location>
        <begin position="149"/>
        <end position="169"/>
    </location>
</feature>
<accession>A0A381ZKM1</accession>
<feature type="domain" description="Pycsar effector protein" evidence="9">
    <location>
        <begin position="16"/>
        <end position="165"/>
    </location>
</feature>
<dbReference type="Pfam" id="PF18967">
    <property type="entry name" value="PycTM"/>
    <property type="match status" value="1"/>
</dbReference>
<dbReference type="GO" id="GO:0005886">
    <property type="term" value="C:plasma membrane"/>
    <property type="evidence" value="ECO:0007669"/>
    <property type="project" value="UniProtKB-SubCell"/>
</dbReference>
<dbReference type="GO" id="GO:0000166">
    <property type="term" value="F:nucleotide binding"/>
    <property type="evidence" value="ECO:0007669"/>
    <property type="project" value="UniProtKB-KW"/>
</dbReference>
<keyword evidence="6" id="KW-0051">Antiviral defense</keyword>
<organism evidence="10">
    <name type="scientific">marine metagenome</name>
    <dbReference type="NCBI Taxonomy" id="408172"/>
    <lineage>
        <taxon>unclassified sequences</taxon>
        <taxon>metagenomes</taxon>
        <taxon>ecological metagenomes</taxon>
    </lineage>
</organism>
<protein>
    <recommendedName>
        <fullName evidence="9">Pycsar effector protein domain-containing protein</fullName>
    </recommendedName>
</protein>
<feature type="transmembrane region" description="Helical" evidence="8">
    <location>
        <begin position="27"/>
        <end position="46"/>
    </location>
</feature>
<evidence type="ECO:0000259" key="9">
    <source>
        <dbReference type="Pfam" id="PF18967"/>
    </source>
</evidence>
<dbReference type="EMBL" id="UINC01021612">
    <property type="protein sequence ID" value="SVA89521.1"/>
    <property type="molecule type" value="Genomic_DNA"/>
</dbReference>
<keyword evidence="3 8" id="KW-0812">Transmembrane</keyword>
<evidence type="ECO:0000256" key="1">
    <source>
        <dbReference type="ARBA" id="ARBA00004236"/>
    </source>
</evidence>
<dbReference type="GO" id="GO:0051607">
    <property type="term" value="P:defense response to virus"/>
    <property type="evidence" value="ECO:0007669"/>
    <property type="project" value="UniProtKB-KW"/>
</dbReference>
<feature type="transmembrane region" description="Helical" evidence="8">
    <location>
        <begin position="181"/>
        <end position="202"/>
    </location>
</feature>
<keyword evidence="4" id="KW-0547">Nucleotide-binding</keyword>
<evidence type="ECO:0000256" key="8">
    <source>
        <dbReference type="SAM" id="Phobius"/>
    </source>
</evidence>
<dbReference type="AlphaFoldDB" id="A0A381ZKM1"/>
<name>A0A381ZKM1_9ZZZZ</name>
<evidence type="ECO:0000256" key="7">
    <source>
        <dbReference type="ARBA" id="ARBA00023136"/>
    </source>
</evidence>
<keyword evidence="2" id="KW-1003">Cell membrane</keyword>
<proteinExistence type="predicted"/>
<feature type="transmembrane region" description="Helical" evidence="8">
    <location>
        <begin position="52"/>
        <end position="73"/>
    </location>
</feature>
<reference evidence="10" key="1">
    <citation type="submission" date="2018-05" db="EMBL/GenBank/DDBJ databases">
        <authorList>
            <person name="Lanie J.A."/>
            <person name="Ng W.-L."/>
            <person name="Kazmierczak K.M."/>
            <person name="Andrzejewski T.M."/>
            <person name="Davidsen T.M."/>
            <person name="Wayne K.J."/>
            <person name="Tettelin H."/>
            <person name="Glass J.I."/>
            <person name="Rusch D."/>
            <person name="Podicherti R."/>
            <person name="Tsui H.-C.T."/>
            <person name="Winkler M.E."/>
        </authorList>
    </citation>
    <scope>NUCLEOTIDE SEQUENCE</scope>
</reference>
<evidence type="ECO:0000256" key="6">
    <source>
        <dbReference type="ARBA" id="ARBA00023118"/>
    </source>
</evidence>
<sequence>MADKEFNALLQVLGGEQQIIQRSDQKAFTLLSILGVFMVFFIVHFTKMQLDTLIFILIVIYFPAAMCALYFLVRVIVPRIRSHQNTSGADDTINPTFFGGISQFNSPDEYAVYLKEIASNEDQLYNMFAGQVFALGKINQKKNENLRRATFFFVTALTSELLIIMTLAYRRAYSYLSEDTFYYVIAMVILGLVLFLGSRYNILSKLFNRRNI</sequence>
<keyword evidence="5 8" id="KW-1133">Transmembrane helix</keyword>